<dbReference type="InterPro" id="IPR025711">
    <property type="entry name" value="PepSY"/>
</dbReference>
<proteinExistence type="predicted"/>
<feature type="domain" description="PepSY" evidence="1">
    <location>
        <begin position="52"/>
        <end position="110"/>
    </location>
</feature>
<name>A0A2V3VTX1_9BACI</name>
<gene>
    <name evidence="2" type="ORF">DFR56_111141</name>
</gene>
<protein>
    <submittedName>
        <fullName evidence="2">Putative membrane protein YkoI</fullName>
    </submittedName>
</protein>
<feature type="domain" description="PepSY" evidence="1">
    <location>
        <begin position="132"/>
        <end position="191"/>
    </location>
</feature>
<dbReference type="AlphaFoldDB" id="A0A2V3VTX1"/>
<dbReference type="Gene3D" id="3.10.450.40">
    <property type="match status" value="2"/>
</dbReference>
<accession>A0A2V3VTX1</accession>
<dbReference type="OrthoDB" id="5361545at2"/>
<dbReference type="EMBL" id="QJJQ01000011">
    <property type="protein sequence ID" value="PXW85373.1"/>
    <property type="molecule type" value="Genomic_DNA"/>
</dbReference>
<evidence type="ECO:0000313" key="3">
    <source>
        <dbReference type="Proteomes" id="UP000247978"/>
    </source>
</evidence>
<dbReference type="Proteomes" id="UP000247978">
    <property type="component" value="Unassembled WGS sequence"/>
</dbReference>
<reference evidence="2 3" key="1">
    <citation type="submission" date="2018-05" db="EMBL/GenBank/DDBJ databases">
        <title>Genomic Encyclopedia of Type Strains, Phase IV (KMG-IV): sequencing the most valuable type-strain genomes for metagenomic binning, comparative biology and taxonomic classification.</title>
        <authorList>
            <person name="Goeker M."/>
        </authorList>
    </citation>
    <scope>NUCLEOTIDE SEQUENCE [LARGE SCALE GENOMIC DNA]</scope>
    <source>
        <strain evidence="2 3">DSM 28556</strain>
    </source>
</reference>
<organism evidence="2 3">
    <name type="scientific">Pseudogracilibacillus auburnensis</name>
    <dbReference type="NCBI Taxonomy" id="1494959"/>
    <lineage>
        <taxon>Bacteria</taxon>
        <taxon>Bacillati</taxon>
        <taxon>Bacillota</taxon>
        <taxon>Bacilli</taxon>
        <taxon>Bacillales</taxon>
        <taxon>Bacillaceae</taxon>
        <taxon>Pseudogracilibacillus</taxon>
    </lineage>
</organism>
<evidence type="ECO:0000259" key="1">
    <source>
        <dbReference type="Pfam" id="PF03413"/>
    </source>
</evidence>
<dbReference type="RefSeq" id="WP_110396281.1">
    <property type="nucleotide sequence ID" value="NZ_JBHUHB010000001.1"/>
</dbReference>
<keyword evidence="3" id="KW-1185">Reference proteome</keyword>
<comment type="caution">
    <text evidence="2">The sequence shown here is derived from an EMBL/GenBank/DDBJ whole genome shotgun (WGS) entry which is preliminary data.</text>
</comment>
<evidence type="ECO:0000313" key="2">
    <source>
        <dbReference type="EMBL" id="PXW85373.1"/>
    </source>
</evidence>
<sequence length="201" mass="22360">MKNRMKKYLIPILATTVVIGGGYKIVNAANQESAPAITEEGEQAEITQQDIIKEDEATKIALEQVPGTVKKVELDDENGSLVYEFEIISGDGQEFDVKIDALTTTVLKVEADDIDDDADDEKEEAALAKQVKVTKEEATKIALEEVPGTVKEMELDDEDHLFVFEFEILSKDGKEYDVKIDAQTGKVMKVELDDEDEEDED</sequence>
<dbReference type="Pfam" id="PF03413">
    <property type="entry name" value="PepSY"/>
    <property type="match status" value="2"/>
</dbReference>